<sequence length="23" mass="2534">DLQFRYGIDAPTIRIDGLTIAGK</sequence>
<proteinExistence type="predicted"/>
<evidence type="ECO:0000313" key="1">
    <source>
        <dbReference type="EMBL" id="SVC86139.1"/>
    </source>
</evidence>
<accession>A0A382QKR9</accession>
<dbReference type="AlphaFoldDB" id="A0A382QKR9"/>
<dbReference type="EMBL" id="UINC01115252">
    <property type="protein sequence ID" value="SVC86139.1"/>
    <property type="molecule type" value="Genomic_DNA"/>
</dbReference>
<organism evidence="1">
    <name type="scientific">marine metagenome</name>
    <dbReference type="NCBI Taxonomy" id="408172"/>
    <lineage>
        <taxon>unclassified sequences</taxon>
        <taxon>metagenomes</taxon>
        <taxon>ecological metagenomes</taxon>
    </lineage>
</organism>
<name>A0A382QKR9_9ZZZZ</name>
<protein>
    <submittedName>
        <fullName evidence="1">Uncharacterized protein</fullName>
    </submittedName>
</protein>
<reference evidence="1" key="1">
    <citation type="submission" date="2018-05" db="EMBL/GenBank/DDBJ databases">
        <authorList>
            <person name="Lanie J.A."/>
            <person name="Ng W.-L."/>
            <person name="Kazmierczak K.M."/>
            <person name="Andrzejewski T.M."/>
            <person name="Davidsen T.M."/>
            <person name="Wayne K.J."/>
            <person name="Tettelin H."/>
            <person name="Glass J.I."/>
            <person name="Rusch D."/>
            <person name="Podicherti R."/>
            <person name="Tsui H.-C.T."/>
            <person name="Winkler M.E."/>
        </authorList>
    </citation>
    <scope>NUCLEOTIDE SEQUENCE</scope>
</reference>
<gene>
    <name evidence="1" type="ORF">METZ01_LOCUS338993</name>
</gene>
<feature type="non-terminal residue" evidence="1">
    <location>
        <position position="1"/>
    </location>
</feature>